<dbReference type="NCBIfam" id="TIGR02892">
    <property type="entry name" value="spore_yabP"/>
    <property type="match status" value="1"/>
</dbReference>
<dbReference type="Gene3D" id="2.60.40.2000">
    <property type="match status" value="1"/>
</dbReference>
<proteinExistence type="predicted"/>
<comment type="caution">
    <text evidence="1">The sequence shown here is derived from an EMBL/GenBank/DDBJ whole genome shotgun (WGS) entry which is preliminary data.</text>
</comment>
<name>A0ABV8UZ26_9BACL</name>
<sequence>MTYTQDSPIPTMTSSEHHISLRNRKRMDVTAVKAMERFDTEEFFVRTGQGFLTIKGTDLRIVHLDVDKGMLSLEGLVESLHYNEDGGKDATKGILQKLFG</sequence>
<evidence type="ECO:0000313" key="2">
    <source>
        <dbReference type="Proteomes" id="UP001595733"/>
    </source>
</evidence>
<gene>
    <name evidence="1" type="primary">yabP</name>
    <name evidence="1" type="ORF">ACFO0S_12150</name>
</gene>
<dbReference type="InterPro" id="IPR012504">
    <property type="entry name" value="Spore_YabP"/>
</dbReference>
<dbReference type="Proteomes" id="UP001595733">
    <property type="component" value="Unassembled WGS sequence"/>
</dbReference>
<accession>A0ABV8UZ26</accession>
<keyword evidence="2" id="KW-1185">Reference proteome</keyword>
<dbReference type="InterPro" id="IPR038705">
    <property type="entry name" value="YabP_sf"/>
</dbReference>
<dbReference type="EMBL" id="JBHSEF010000025">
    <property type="protein sequence ID" value="MFC4355803.1"/>
    <property type="molecule type" value="Genomic_DNA"/>
</dbReference>
<evidence type="ECO:0000313" key="1">
    <source>
        <dbReference type="EMBL" id="MFC4355803.1"/>
    </source>
</evidence>
<organism evidence="1 2">
    <name type="scientific">Chryseomicrobium palamuruense</name>
    <dbReference type="NCBI Taxonomy" id="682973"/>
    <lineage>
        <taxon>Bacteria</taxon>
        <taxon>Bacillati</taxon>
        <taxon>Bacillota</taxon>
        <taxon>Bacilli</taxon>
        <taxon>Bacillales</taxon>
        <taxon>Caryophanaceae</taxon>
        <taxon>Chryseomicrobium</taxon>
    </lineage>
</organism>
<dbReference type="PIRSF" id="PIRSF011576">
    <property type="entry name" value="YabP"/>
    <property type="match status" value="1"/>
</dbReference>
<dbReference type="InterPro" id="IPR022476">
    <property type="entry name" value="Spore_YabP/YqfC"/>
</dbReference>
<dbReference type="RefSeq" id="WP_378142365.1">
    <property type="nucleotide sequence ID" value="NZ_JBHSEF010000025.1"/>
</dbReference>
<protein>
    <submittedName>
        <fullName evidence="1">Sporulation protein YabP</fullName>
    </submittedName>
</protein>
<dbReference type="Pfam" id="PF07873">
    <property type="entry name" value="YabP"/>
    <property type="match status" value="1"/>
</dbReference>
<reference evidence="2" key="1">
    <citation type="journal article" date="2019" name="Int. J. Syst. Evol. Microbiol.">
        <title>The Global Catalogue of Microorganisms (GCM) 10K type strain sequencing project: providing services to taxonomists for standard genome sequencing and annotation.</title>
        <authorList>
            <consortium name="The Broad Institute Genomics Platform"/>
            <consortium name="The Broad Institute Genome Sequencing Center for Infectious Disease"/>
            <person name="Wu L."/>
            <person name="Ma J."/>
        </authorList>
    </citation>
    <scope>NUCLEOTIDE SEQUENCE [LARGE SCALE GENOMIC DNA]</scope>
    <source>
        <strain evidence="2">CCUG 50353</strain>
    </source>
</reference>